<organism evidence="1 2">
    <name type="scientific">Sesamum angolense</name>
    <dbReference type="NCBI Taxonomy" id="2727404"/>
    <lineage>
        <taxon>Eukaryota</taxon>
        <taxon>Viridiplantae</taxon>
        <taxon>Streptophyta</taxon>
        <taxon>Embryophyta</taxon>
        <taxon>Tracheophyta</taxon>
        <taxon>Spermatophyta</taxon>
        <taxon>Magnoliopsida</taxon>
        <taxon>eudicotyledons</taxon>
        <taxon>Gunneridae</taxon>
        <taxon>Pentapetalae</taxon>
        <taxon>asterids</taxon>
        <taxon>lamiids</taxon>
        <taxon>Lamiales</taxon>
        <taxon>Pedaliaceae</taxon>
        <taxon>Sesamum</taxon>
    </lineage>
</organism>
<evidence type="ECO:0000313" key="1">
    <source>
        <dbReference type="EMBL" id="KAK4381426.1"/>
    </source>
</evidence>
<keyword evidence="2" id="KW-1185">Reference proteome</keyword>
<comment type="caution">
    <text evidence="1">The sequence shown here is derived from an EMBL/GenBank/DDBJ whole genome shotgun (WGS) entry which is preliminary data.</text>
</comment>
<dbReference type="AlphaFoldDB" id="A0AAE1T569"/>
<proteinExistence type="predicted"/>
<accession>A0AAE1T569</accession>
<gene>
    <name evidence="1" type="ORF">Sango_2970100</name>
</gene>
<sequence>MSLLVSQGLELVNGLIECTEEFCLQFFNIYEIKKAGDKAFYLKGIFAIGDGSMTRKSGVNLYEQELRFANNRLDQPSPRLSKSTVEYVFCLLDNALRASLHFATCFTMNHPDELLEVLKDRCFIRAHIVQMLDCSKRDGGHMSSVIKIGCGKFIRRVTRIPCLPAVIVALRNIKPTYRSDLSVLSQSYDKFDHRVVNMQVCTNISVPYTLQAPHFAYATEHDAASLCRFTYFSAFVSWGSRLVSHIMQMVSLHQIKHMMLLQFLQVPKFLCRLFHEERPVSHTIHCNALPKEEPKAEAEADSFRGGKITMVTDIEYSPTLNIEHAT</sequence>
<dbReference type="Proteomes" id="UP001289374">
    <property type="component" value="Unassembled WGS sequence"/>
</dbReference>
<reference evidence="1" key="2">
    <citation type="journal article" date="2024" name="Plant">
        <title>Genomic evolution and insights into agronomic trait innovations of Sesamum species.</title>
        <authorList>
            <person name="Miao H."/>
            <person name="Wang L."/>
            <person name="Qu L."/>
            <person name="Liu H."/>
            <person name="Sun Y."/>
            <person name="Le M."/>
            <person name="Wang Q."/>
            <person name="Wei S."/>
            <person name="Zheng Y."/>
            <person name="Lin W."/>
            <person name="Duan Y."/>
            <person name="Cao H."/>
            <person name="Xiong S."/>
            <person name="Wang X."/>
            <person name="Wei L."/>
            <person name="Li C."/>
            <person name="Ma Q."/>
            <person name="Ju M."/>
            <person name="Zhao R."/>
            <person name="Li G."/>
            <person name="Mu C."/>
            <person name="Tian Q."/>
            <person name="Mei H."/>
            <person name="Zhang T."/>
            <person name="Gao T."/>
            <person name="Zhang H."/>
        </authorList>
    </citation>
    <scope>NUCLEOTIDE SEQUENCE</scope>
    <source>
        <strain evidence="1">K16</strain>
    </source>
</reference>
<reference evidence="1" key="1">
    <citation type="submission" date="2020-06" db="EMBL/GenBank/DDBJ databases">
        <authorList>
            <person name="Li T."/>
            <person name="Hu X."/>
            <person name="Zhang T."/>
            <person name="Song X."/>
            <person name="Zhang H."/>
            <person name="Dai N."/>
            <person name="Sheng W."/>
            <person name="Hou X."/>
            <person name="Wei L."/>
        </authorList>
    </citation>
    <scope>NUCLEOTIDE SEQUENCE</scope>
    <source>
        <strain evidence="1">K16</strain>
        <tissue evidence="1">Leaf</tissue>
    </source>
</reference>
<dbReference type="EMBL" id="JACGWL010000885">
    <property type="protein sequence ID" value="KAK4381426.1"/>
    <property type="molecule type" value="Genomic_DNA"/>
</dbReference>
<evidence type="ECO:0000313" key="2">
    <source>
        <dbReference type="Proteomes" id="UP001289374"/>
    </source>
</evidence>
<protein>
    <submittedName>
        <fullName evidence="1">Uncharacterized protein</fullName>
    </submittedName>
</protein>
<name>A0AAE1T569_9LAMI</name>